<dbReference type="OrthoDB" id="5526062at2"/>
<evidence type="ECO:0000256" key="2">
    <source>
        <dbReference type="SAM" id="Phobius"/>
    </source>
</evidence>
<accession>A0A2Z4FQL8</accession>
<dbReference type="KEGG" id="bsed:DN745_18570"/>
<feature type="compositionally biased region" description="Low complexity" evidence="1">
    <location>
        <begin position="143"/>
        <end position="156"/>
    </location>
</feature>
<evidence type="ECO:0000313" key="4">
    <source>
        <dbReference type="Proteomes" id="UP000249799"/>
    </source>
</evidence>
<dbReference type="EMBL" id="CP030032">
    <property type="protein sequence ID" value="AWV91220.1"/>
    <property type="molecule type" value="Genomic_DNA"/>
</dbReference>
<reference evidence="3 4" key="1">
    <citation type="submission" date="2018-06" db="EMBL/GenBank/DDBJ databases">
        <title>Lujinxingia sediminis gen. nov. sp. nov., a new facultative anaerobic member of the class Deltaproteobacteria, and proposal of Lujinxingaceae fam. nov.</title>
        <authorList>
            <person name="Guo L.-Y."/>
            <person name="Li C.-M."/>
            <person name="Wang S."/>
            <person name="Du Z.-J."/>
        </authorList>
    </citation>
    <scope>NUCLEOTIDE SEQUENCE [LARGE SCALE GENOMIC DNA]</scope>
    <source>
        <strain evidence="3 4">FA350</strain>
    </source>
</reference>
<keyword evidence="2" id="KW-1133">Transmembrane helix</keyword>
<protein>
    <submittedName>
        <fullName evidence="3">Uncharacterized protein</fullName>
    </submittedName>
</protein>
<gene>
    <name evidence="3" type="ORF">DN745_18570</name>
</gene>
<organism evidence="3 4">
    <name type="scientific">Bradymonas sediminis</name>
    <dbReference type="NCBI Taxonomy" id="1548548"/>
    <lineage>
        <taxon>Bacteria</taxon>
        <taxon>Deltaproteobacteria</taxon>
        <taxon>Bradymonadales</taxon>
        <taxon>Bradymonadaceae</taxon>
        <taxon>Bradymonas</taxon>
    </lineage>
</organism>
<feature type="transmembrane region" description="Helical" evidence="2">
    <location>
        <begin position="318"/>
        <end position="340"/>
    </location>
</feature>
<dbReference type="AlphaFoldDB" id="A0A2Z4FQL8"/>
<proteinExistence type="predicted"/>
<dbReference type="Proteomes" id="UP000249799">
    <property type="component" value="Chromosome"/>
</dbReference>
<keyword evidence="2" id="KW-0472">Membrane</keyword>
<evidence type="ECO:0000313" key="3">
    <source>
        <dbReference type="EMBL" id="AWV91220.1"/>
    </source>
</evidence>
<keyword evidence="4" id="KW-1185">Reference proteome</keyword>
<keyword evidence="2" id="KW-0812">Transmembrane</keyword>
<evidence type="ECO:0000256" key="1">
    <source>
        <dbReference type="SAM" id="MobiDB-lite"/>
    </source>
</evidence>
<feature type="region of interest" description="Disordered" evidence="1">
    <location>
        <begin position="112"/>
        <end position="167"/>
    </location>
</feature>
<name>A0A2Z4FQL8_9DELT</name>
<feature type="region of interest" description="Disordered" evidence="1">
    <location>
        <begin position="75"/>
        <end position="99"/>
    </location>
</feature>
<sequence length="409" mass="45052">MTYEEFEWNLLKLAYEDGLKRFQPSFVAYTLGLPHEVVTAYLEQAAQAGLLEMDITDDGRLEYFIPGIDPDTALPEPVWKREFGGSDDESGQREAAQNATDHDGLILAAQPQLPAAPPMPTDGFVSAEDSGEDGVEPYRPPDRQAFAAADAAQSRPPSAPTDGGIDFSAHTRRASVAARGAYRSQMPSSLRAHIQARQSSEDGSLSALERSGVVAVLDRHASVHDDAPVMVGRQLVKADSDGGQLVSTRAPEHFPARVETNLDTYSDPSKTIFMRQLKVYGVPSEEALRAHVERLFTSLGYQPVQVNQQRLRFERGSVTFILALIPLFVLVLPLFVYLFLYLMGRSTIQQEPVELDVQLRQLPEGADVYELDLTFIGMHGVVLGAADQRVLNQEVDTLRDELQWALSAS</sequence>